<dbReference type="Proteomes" id="UP000030687">
    <property type="component" value="Unassembled WGS sequence"/>
</dbReference>
<dbReference type="EMBL" id="KI536726">
    <property type="protein sequence ID" value="ESR50708.1"/>
    <property type="molecule type" value="Genomic_DNA"/>
</dbReference>
<accession>V4SSC3</accession>
<proteinExistence type="predicted"/>
<dbReference type="AlphaFoldDB" id="V4SSC3"/>
<dbReference type="InParanoid" id="V4SSC3"/>
<organism evidence="1 2">
    <name type="scientific">Citrus clementina</name>
    <name type="common">Clementine</name>
    <name type="synonym">Citrus deliciosa x Citrus sinensis</name>
    <dbReference type="NCBI Taxonomy" id="85681"/>
    <lineage>
        <taxon>Eukaryota</taxon>
        <taxon>Viridiplantae</taxon>
        <taxon>Streptophyta</taxon>
        <taxon>Embryophyta</taxon>
        <taxon>Tracheophyta</taxon>
        <taxon>Spermatophyta</taxon>
        <taxon>Magnoliopsida</taxon>
        <taxon>eudicotyledons</taxon>
        <taxon>Gunneridae</taxon>
        <taxon>Pentapetalae</taxon>
        <taxon>rosids</taxon>
        <taxon>malvids</taxon>
        <taxon>Sapindales</taxon>
        <taxon>Rutaceae</taxon>
        <taxon>Aurantioideae</taxon>
        <taxon>Citrus</taxon>
    </lineage>
</organism>
<sequence>MTIRGHHYRLTSKSLTQEVGLEYKFQDCGMNECQHPNLNLVSIILVINYYFIFVVQDEVNREFNTARET</sequence>
<keyword evidence="2" id="KW-1185">Reference proteome</keyword>
<evidence type="ECO:0000313" key="1">
    <source>
        <dbReference type="EMBL" id="ESR50708.1"/>
    </source>
</evidence>
<dbReference type="Gramene" id="ESR50708">
    <property type="protein sequence ID" value="ESR50708"/>
    <property type="gene ID" value="CICLE_v10033442mg"/>
</dbReference>
<gene>
    <name evidence="1" type="ORF">CICLE_v10033442mg</name>
</gene>
<dbReference type="KEGG" id="cic:CICLE_v10033442mg"/>
<protein>
    <submittedName>
        <fullName evidence="1">Uncharacterized protein</fullName>
    </submittedName>
</protein>
<reference evidence="1 2" key="1">
    <citation type="submission" date="2013-10" db="EMBL/GenBank/DDBJ databases">
        <authorList>
            <consortium name="International Citrus Genome Consortium"/>
            <person name="Jenkins J."/>
            <person name="Schmutz J."/>
            <person name="Prochnik S."/>
            <person name="Rokhsar D."/>
            <person name="Gmitter F."/>
            <person name="Ollitrault P."/>
            <person name="Machado M."/>
            <person name="Talon M."/>
            <person name="Wincker P."/>
            <person name="Jaillon O."/>
            <person name="Morgante M."/>
        </authorList>
    </citation>
    <scope>NUCLEOTIDE SEQUENCE</scope>
    <source>
        <strain evidence="2">cv. Clemenules</strain>
    </source>
</reference>
<evidence type="ECO:0000313" key="2">
    <source>
        <dbReference type="Proteomes" id="UP000030687"/>
    </source>
</evidence>
<name>V4SSC3_CITCL</name>